<proteinExistence type="predicted"/>
<dbReference type="Proteomes" id="UP000184278">
    <property type="component" value="Unassembled WGS sequence"/>
</dbReference>
<protein>
    <submittedName>
        <fullName evidence="1">Uncharacterized protein</fullName>
    </submittedName>
</protein>
<dbReference type="OrthoDB" id="2083835at2"/>
<gene>
    <name evidence="1" type="ORF">SAMN02745229_00363</name>
</gene>
<keyword evidence="2" id="KW-1185">Reference proteome</keyword>
<evidence type="ECO:0000313" key="2">
    <source>
        <dbReference type="Proteomes" id="UP000184278"/>
    </source>
</evidence>
<dbReference type="RefSeq" id="WP_073385046.1">
    <property type="nucleotide sequence ID" value="NZ_FQXK01000004.1"/>
</dbReference>
<dbReference type="EMBL" id="FQXK01000004">
    <property type="protein sequence ID" value="SHH40738.1"/>
    <property type="molecule type" value="Genomic_DNA"/>
</dbReference>
<sequence length="146" mass="16743">MDCYIDIIISEDDLNGCGILESTITWGGEKIGKTPREFVKGNIKFCLLDTSFYTCAIKNRIILHVSSGLHDIEVKSNIKKESIDENNIYQLVEEITKLSEFMIVIGSYDEKIQDVVEYDEGDDLKRIFYKALNWDNPVGTVIRRVK</sequence>
<dbReference type="STRING" id="1121131.SAMN02745229_00363"/>
<name>A0A1M5SQY8_BUTFI</name>
<reference evidence="2" key="1">
    <citation type="submission" date="2016-11" db="EMBL/GenBank/DDBJ databases">
        <authorList>
            <person name="Varghese N."/>
            <person name="Submissions S."/>
        </authorList>
    </citation>
    <scope>NUCLEOTIDE SEQUENCE [LARGE SCALE GENOMIC DNA]</scope>
    <source>
        <strain evidence="2">DSM 3071</strain>
    </source>
</reference>
<accession>A0A1M5SQY8</accession>
<dbReference type="AlphaFoldDB" id="A0A1M5SQY8"/>
<organism evidence="1 2">
    <name type="scientific">Butyrivibrio fibrisolvens DSM 3071</name>
    <dbReference type="NCBI Taxonomy" id="1121131"/>
    <lineage>
        <taxon>Bacteria</taxon>
        <taxon>Bacillati</taxon>
        <taxon>Bacillota</taxon>
        <taxon>Clostridia</taxon>
        <taxon>Lachnospirales</taxon>
        <taxon>Lachnospiraceae</taxon>
        <taxon>Butyrivibrio</taxon>
    </lineage>
</organism>
<evidence type="ECO:0000313" key="1">
    <source>
        <dbReference type="EMBL" id="SHH40738.1"/>
    </source>
</evidence>